<feature type="compositionally biased region" description="Pro residues" evidence="1">
    <location>
        <begin position="50"/>
        <end position="65"/>
    </location>
</feature>
<reference evidence="2 3" key="1">
    <citation type="submission" date="2019-01" db="EMBL/GenBank/DDBJ databases">
        <title>A draft genome assembly of the solar-powered sea slug Elysia chlorotica.</title>
        <authorList>
            <person name="Cai H."/>
            <person name="Li Q."/>
            <person name="Fang X."/>
            <person name="Li J."/>
            <person name="Curtis N.E."/>
            <person name="Altenburger A."/>
            <person name="Shibata T."/>
            <person name="Feng M."/>
            <person name="Maeda T."/>
            <person name="Schwartz J.A."/>
            <person name="Shigenobu S."/>
            <person name="Lundholm N."/>
            <person name="Nishiyama T."/>
            <person name="Yang H."/>
            <person name="Hasebe M."/>
            <person name="Li S."/>
            <person name="Pierce S.K."/>
            <person name="Wang J."/>
        </authorList>
    </citation>
    <scope>NUCLEOTIDE SEQUENCE [LARGE SCALE GENOMIC DNA]</scope>
    <source>
        <strain evidence="2">EC2010</strain>
        <tissue evidence="2">Whole organism of an adult</tissue>
    </source>
</reference>
<dbReference type="AlphaFoldDB" id="A0A433TDB9"/>
<evidence type="ECO:0000313" key="3">
    <source>
        <dbReference type="Proteomes" id="UP000271974"/>
    </source>
</evidence>
<comment type="caution">
    <text evidence="2">The sequence shown here is derived from an EMBL/GenBank/DDBJ whole genome shotgun (WGS) entry which is preliminary data.</text>
</comment>
<dbReference type="Proteomes" id="UP000271974">
    <property type="component" value="Unassembled WGS sequence"/>
</dbReference>
<protein>
    <recommendedName>
        <fullName evidence="4">Cysteine-rich transmembrane CYSTM domain-containing protein</fullName>
    </recommendedName>
</protein>
<name>A0A433TDB9_ELYCH</name>
<proteinExistence type="predicted"/>
<feature type="region of interest" description="Disordered" evidence="1">
    <location>
        <begin position="42"/>
        <end position="121"/>
    </location>
</feature>
<gene>
    <name evidence="2" type="ORF">EGW08_012811</name>
</gene>
<evidence type="ECO:0008006" key="4">
    <source>
        <dbReference type="Google" id="ProtNLM"/>
    </source>
</evidence>
<keyword evidence="3" id="KW-1185">Reference proteome</keyword>
<evidence type="ECO:0000256" key="1">
    <source>
        <dbReference type="SAM" id="MobiDB-lite"/>
    </source>
</evidence>
<organism evidence="2 3">
    <name type="scientific">Elysia chlorotica</name>
    <name type="common">Eastern emerald elysia</name>
    <name type="synonym">Sea slug</name>
    <dbReference type="NCBI Taxonomy" id="188477"/>
    <lineage>
        <taxon>Eukaryota</taxon>
        <taxon>Metazoa</taxon>
        <taxon>Spiralia</taxon>
        <taxon>Lophotrochozoa</taxon>
        <taxon>Mollusca</taxon>
        <taxon>Gastropoda</taxon>
        <taxon>Heterobranchia</taxon>
        <taxon>Euthyneura</taxon>
        <taxon>Panpulmonata</taxon>
        <taxon>Sacoglossa</taxon>
        <taxon>Placobranchoidea</taxon>
        <taxon>Plakobranchidae</taxon>
        <taxon>Elysia</taxon>
    </lineage>
</organism>
<feature type="compositionally biased region" description="Low complexity" evidence="1">
    <location>
        <begin position="106"/>
        <end position="116"/>
    </location>
</feature>
<dbReference type="STRING" id="188477.A0A433TDB9"/>
<dbReference type="EMBL" id="RQTK01000451">
    <property type="protein sequence ID" value="RUS79434.1"/>
    <property type="molecule type" value="Genomic_DNA"/>
</dbReference>
<accession>A0A433TDB9</accession>
<feature type="compositionally biased region" description="Low complexity" evidence="1">
    <location>
        <begin position="66"/>
        <end position="83"/>
    </location>
</feature>
<sequence>MRPGGKHENATAPPAQGHVSAVDHIPHQQAYPYTYYPQHPQYQPYAGGPPFSPPHPPYSGMPSPQPQQMRCYGQDPMQQGPYPYQYPPGYPGGYPPMYPPPPPPGAGYYVQQQPQPRSGQYSGRDVGLAALLTALCCCCIGTDIDMDNNLD</sequence>
<evidence type="ECO:0000313" key="2">
    <source>
        <dbReference type="EMBL" id="RUS79434.1"/>
    </source>
</evidence>
<feature type="compositionally biased region" description="Pro residues" evidence="1">
    <location>
        <begin position="84"/>
        <end position="105"/>
    </location>
</feature>